<dbReference type="EMBL" id="KV722374">
    <property type="protein sequence ID" value="OCH92127.1"/>
    <property type="molecule type" value="Genomic_DNA"/>
</dbReference>
<dbReference type="InterPro" id="IPR013087">
    <property type="entry name" value="Znf_C2H2_type"/>
</dbReference>
<name>A0A8E2DM04_9APHY</name>
<evidence type="ECO:0000259" key="3">
    <source>
        <dbReference type="PROSITE" id="PS50157"/>
    </source>
</evidence>
<proteinExistence type="predicted"/>
<evidence type="ECO:0000313" key="4">
    <source>
        <dbReference type="EMBL" id="OCH92127.1"/>
    </source>
</evidence>
<keyword evidence="1" id="KW-0479">Metal-binding</keyword>
<sequence>MEGFNPNTRSVFDRYRALAVEMLTRFTGVSNSFDSSSSDFHPSHYVPPSAISSPSPSPSSSDFALASASVAPPLASSWGSSPYTSPSPTFSPPALSYASSPSVSPSSSPRWSPPSPAQAFRPHSPFAYAQQPESSHTLVEEDIKELSYDEVFHEALFVDLCDDSLPTHPQFSSSSAYPSPAHPPLAFPPSFAPPSFSNASLAEPLPAHPLHAHTYHRHSYSSSYAVHSYSYDGATEVPSPIPERTTSTQDEGAGRDTSPTIDPAAAFPPVAQSWHNRDTSPIPSSSTAGDEPIALGSSRRDATPPPMAAGAGQEVQCEGSSGAPATTKRKSSEGKARGGRKKRSSVSAAAVAPDAGRVKQGAKKGTRKPVKGEKYHCRCGAPPMGFDRRTITRHKTTDRHLKAVRKPLRRLFQCPHCDSQFSRADPLERHLLARLRHFAKTGLFECPPPNVKDGTFIYDYEFDDYQSEFSDESDMDDSD</sequence>
<dbReference type="GO" id="GO:0008270">
    <property type="term" value="F:zinc ion binding"/>
    <property type="evidence" value="ECO:0007669"/>
    <property type="project" value="UniProtKB-KW"/>
</dbReference>
<feature type="region of interest" description="Disordered" evidence="2">
    <location>
        <begin position="235"/>
        <end position="373"/>
    </location>
</feature>
<evidence type="ECO:0000256" key="1">
    <source>
        <dbReference type="PROSITE-ProRule" id="PRU00042"/>
    </source>
</evidence>
<accession>A0A8E2DM04</accession>
<dbReference type="PROSITE" id="PS50157">
    <property type="entry name" value="ZINC_FINGER_C2H2_2"/>
    <property type="match status" value="1"/>
</dbReference>
<feature type="region of interest" description="Disordered" evidence="2">
    <location>
        <begin position="94"/>
        <end position="119"/>
    </location>
</feature>
<reference evidence="4 5" key="1">
    <citation type="submission" date="2016-07" db="EMBL/GenBank/DDBJ databases">
        <title>Draft genome of the white-rot fungus Obba rivulosa 3A-2.</title>
        <authorList>
            <consortium name="DOE Joint Genome Institute"/>
            <person name="Miettinen O."/>
            <person name="Riley R."/>
            <person name="Acob R."/>
            <person name="Barry K."/>
            <person name="Cullen D."/>
            <person name="De Vries R."/>
            <person name="Hainaut M."/>
            <person name="Hatakka A."/>
            <person name="Henrissat B."/>
            <person name="Hilden K."/>
            <person name="Kuo R."/>
            <person name="Labutti K."/>
            <person name="Lipzen A."/>
            <person name="Makela M.R."/>
            <person name="Sandor L."/>
            <person name="Spatafora J.W."/>
            <person name="Grigoriev I.V."/>
            <person name="Hibbett D.S."/>
        </authorList>
    </citation>
    <scope>NUCLEOTIDE SEQUENCE [LARGE SCALE GENOMIC DNA]</scope>
    <source>
        <strain evidence="4 5">3A-2</strain>
    </source>
</reference>
<keyword evidence="1" id="KW-0862">Zinc</keyword>
<organism evidence="4 5">
    <name type="scientific">Obba rivulosa</name>
    <dbReference type="NCBI Taxonomy" id="1052685"/>
    <lineage>
        <taxon>Eukaryota</taxon>
        <taxon>Fungi</taxon>
        <taxon>Dikarya</taxon>
        <taxon>Basidiomycota</taxon>
        <taxon>Agaricomycotina</taxon>
        <taxon>Agaricomycetes</taxon>
        <taxon>Polyporales</taxon>
        <taxon>Gelatoporiaceae</taxon>
        <taxon>Obba</taxon>
    </lineage>
</organism>
<feature type="compositionally biased region" description="Low complexity" evidence="2">
    <location>
        <begin position="345"/>
        <end position="359"/>
    </location>
</feature>
<evidence type="ECO:0000313" key="5">
    <source>
        <dbReference type="Proteomes" id="UP000250043"/>
    </source>
</evidence>
<feature type="compositionally biased region" description="Polar residues" evidence="2">
    <location>
        <begin position="279"/>
        <end position="288"/>
    </location>
</feature>
<feature type="compositionally biased region" description="Low complexity" evidence="2">
    <location>
        <begin position="94"/>
        <end position="110"/>
    </location>
</feature>
<feature type="compositionally biased region" description="Basic residues" evidence="2">
    <location>
        <begin position="360"/>
        <end position="369"/>
    </location>
</feature>
<feature type="domain" description="C2H2-type" evidence="3">
    <location>
        <begin position="412"/>
        <end position="442"/>
    </location>
</feature>
<gene>
    <name evidence="4" type="ORF">OBBRIDRAFT_886528</name>
</gene>
<evidence type="ECO:0000256" key="2">
    <source>
        <dbReference type="SAM" id="MobiDB-lite"/>
    </source>
</evidence>
<dbReference type="Proteomes" id="UP000250043">
    <property type="component" value="Unassembled WGS sequence"/>
</dbReference>
<feature type="region of interest" description="Disordered" evidence="2">
    <location>
        <begin position="32"/>
        <end position="64"/>
    </location>
</feature>
<keyword evidence="1" id="KW-0863">Zinc-finger</keyword>
<protein>
    <recommendedName>
        <fullName evidence="3">C2H2-type domain-containing protein</fullName>
    </recommendedName>
</protein>
<dbReference type="AlphaFoldDB" id="A0A8E2DM04"/>
<keyword evidence="5" id="KW-1185">Reference proteome</keyword>